<comment type="caution">
    <text evidence="3">The sequence shown here is derived from an EMBL/GenBank/DDBJ whole genome shotgun (WGS) entry which is preliminary data.</text>
</comment>
<evidence type="ECO:0000256" key="1">
    <source>
        <dbReference type="SAM" id="Coils"/>
    </source>
</evidence>
<accession>A0A968GGL2</accession>
<name>A0A968GGL2_9SPIO</name>
<dbReference type="EMBL" id="JAATLM010000001">
    <property type="protein sequence ID" value="NIZ68672.1"/>
    <property type="molecule type" value="Genomic_DNA"/>
</dbReference>
<sequence length="663" mass="77287">MNRYFLRIMIILLIPFFGGCLSTKNVNLSETGTLFNNNRSFDAREVEAMRILRLNIDRIELRPEDITRLQDLLETNMFFVPNPEASQKQEPINTDNLPSFGKQEYDENRMRRPSPPPPAPSRRETQVRILEIQAVIRLLSRDYSPRTFLLILEQLSYPMPEEELSPNQAIREEDRDMYHPIREEALRYVYSADAEMYPYVWQIIQSGRLPPQMSARLVPFFRRVPHGAVYLFTLLQREETVIVDTVVQELASIYPDHNNPQLKEILDPARFNQHIAGPWIFSYEDSDAFILGINLMNSPDPKVQEATKRALFRRPTPWLTQEAVNTLDTPQTPAVRMLLIEFLARQNHPLSLYFIHELLLHPQSSVRSFAHQFIITADATYYPYLIEHLTNPDTPEPLLLALMPYTLNFLRLSTAEVMLPLLDHPTSAVSVQSQQFFRQIIQQTNIQELLLETYRQNLTAKASTLFIMELFMSNGLTQIITYGKTEKELVYEPSLFFLLTHANDDLWQTSITQAKPATLQVFLNRIVDLQRLIQSSRGIDQTNNIIQISKELTEVNRKLQGQREEQQRLFNQIINNRDNNQSLDNTQELRHQRDQLTVALRQNFSRGNAQQKEAFLRYQSIIQEINTSLLSLRVDQRPIAETLLRRAGLSTEWIQSFQMLPPL</sequence>
<keyword evidence="4" id="KW-1185">Reference proteome</keyword>
<evidence type="ECO:0000313" key="4">
    <source>
        <dbReference type="Proteomes" id="UP000778951"/>
    </source>
</evidence>
<organism evidence="3 4">
    <name type="scientific">Entomospira culicis</name>
    <dbReference type="NCBI Taxonomy" id="2719989"/>
    <lineage>
        <taxon>Bacteria</taxon>
        <taxon>Pseudomonadati</taxon>
        <taxon>Spirochaetota</taxon>
        <taxon>Spirochaetia</taxon>
        <taxon>Spirochaetales</taxon>
        <taxon>Spirochaetaceae</taxon>
        <taxon>Entomospira</taxon>
    </lineage>
</organism>
<evidence type="ECO:0000313" key="3">
    <source>
        <dbReference type="EMBL" id="NIZ68672.1"/>
    </source>
</evidence>
<protein>
    <submittedName>
        <fullName evidence="3">Uncharacterized protein</fullName>
    </submittedName>
</protein>
<gene>
    <name evidence="3" type="ORF">HCT48_00340</name>
</gene>
<dbReference type="RefSeq" id="WP_167694752.1">
    <property type="nucleotide sequence ID" value="NZ_CP118181.1"/>
</dbReference>
<dbReference type="PROSITE" id="PS51257">
    <property type="entry name" value="PROKAR_LIPOPROTEIN"/>
    <property type="match status" value="1"/>
</dbReference>
<feature type="compositionally biased region" description="Polar residues" evidence="2">
    <location>
        <begin position="84"/>
        <end position="97"/>
    </location>
</feature>
<dbReference type="AlphaFoldDB" id="A0A968GGL2"/>
<dbReference type="Proteomes" id="UP000778951">
    <property type="component" value="Unassembled WGS sequence"/>
</dbReference>
<feature type="coiled-coil region" evidence="1">
    <location>
        <begin position="545"/>
        <end position="572"/>
    </location>
</feature>
<proteinExistence type="predicted"/>
<reference evidence="3" key="1">
    <citation type="submission" date="2020-03" db="EMBL/GenBank/DDBJ databases">
        <title>Spirochaetal bacteria isolated from arthropods constitute a novel genus Entomospira genus novum within the order Spirochaetales.</title>
        <authorList>
            <person name="Grana-Miraglia L."/>
            <person name="Sikutova S."/>
            <person name="Fingerle V."/>
            <person name="Sing A."/>
            <person name="Castillo-Ramirez S."/>
            <person name="Margos G."/>
            <person name="Rudolf I."/>
        </authorList>
    </citation>
    <scope>NUCLEOTIDE SEQUENCE</scope>
    <source>
        <strain evidence="3">BR149</strain>
    </source>
</reference>
<feature type="region of interest" description="Disordered" evidence="2">
    <location>
        <begin position="83"/>
        <end position="124"/>
    </location>
</feature>
<evidence type="ECO:0000256" key="2">
    <source>
        <dbReference type="SAM" id="MobiDB-lite"/>
    </source>
</evidence>
<keyword evidence="1" id="KW-0175">Coiled coil</keyword>